<dbReference type="AlphaFoldDB" id="S3C4X1"/>
<dbReference type="Proteomes" id="UP000016923">
    <property type="component" value="Unassembled WGS sequence"/>
</dbReference>
<evidence type="ECO:0000256" key="1">
    <source>
        <dbReference type="RuleBase" id="RU000487"/>
    </source>
</evidence>
<dbReference type="SMART" id="SM00268">
    <property type="entry name" value="ACTIN"/>
    <property type="match status" value="1"/>
</dbReference>
<dbReference type="GO" id="GO:0006338">
    <property type="term" value="P:chromatin remodeling"/>
    <property type="evidence" value="ECO:0007669"/>
    <property type="project" value="EnsemblFungi"/>
</dbReference>
<evidence type="ECO:0000313" key="3">
    <source>
        <dbReference type="EMBL" id="EPE08554.1"/>
    </source>
</evidence>
<protein>
    <submittedName>
        <fullName evidence="3">Actin-like protein arp-6</fullName>
    </submittedName>
</protein>
<sequence length="494" mass="54377">MAAGRKGKPTAPPPPQATLVVDNGGYTIKAGFAGDDSGKPVVVPNCIARDRHRRTYIGAELAQCRDFGEAVFRRPVDRGYIVNWDTQRAIWDNTWGESSTTDTVKAQLAHDPADTRLVLTEQPNGLPALQTNCDQMVFEEFQFSSYYRGTAAQFNAYLDLSEEPTTSTDSADPADKADPADNADKKKTSEEATPPPAACAELRLVVDVGYSFSTVTPVLRGRPIHRAVRRLDVGGKLLTNYLTKLLSVRHYDMRHDAYIVNEMKEKACFVSLDFAADLEKTWRGPREALGDMSASKRRRLDLWRSGSDGIAKEYVLPDYYGTQNPARAHGVVRDYDAAAERARKQPGGNTLGEDVIVLRNERFSVPELLFNPSDIGLQQPGLPELISQSIRCLPVGLWPAALANIVVVGGSAELPGLAERLQKEVQALMPHELVVRVTRPADPLTCTWRGAARFASLPENEALLKRACVTKQEYEEHGAAWVARKFAAGLGEFD</sequence>
<dbReference type="Gene3D" id="3.30.420.40">
    <property type="match status" value="2"/>
</dbReference>
<dbReference type="Pfam" id="PF00022">
    <property type="entry name" value="Actin"/>
    <property type="match status" value="1"/>
</dbReference>
<dbReference type="EMBL" id="KE148148">
    <property type="protein sequence ID" value="EPE08554.1"/>
    <property type="molecule type" value="Genomic_DNA"/>
</dbReference>
<dbReference type="InterPro" id="IPR043129">
    <property type="entry name" value="ATPase_NBD"/>
</dbReference>
<dbReference type="PANTHER" id="PTHR11937">
    <property type="entry name" value="ACTIN"/>
    <property type="match status" value="1"/>
</dbReference>
<gene>
    <name evidence="3" type="ORF">F503_04141</name>
</gene>
<dbReference type="GO" id="GO:0000812">
    <property type="term" value="C:Swr1 complex"/>
    <property type="evidence" value="ECO:0007669"/>
    <property type="project" value="EnsemblFungi"/>
</dbReference>
<feature type="region of interest" description="Disordered" evidence="2">
    <location>
        <begin position="163"/>
        <end position="195"/>
    </location>
</feature>
<feature type="compositionally biased region" description="Basic and acidic residues" evidence="2">
    <location>
        <begin position="173"/>
        <end position="190"/>
    </location>
</feature>
<dbReference type="CDD" id="cd10210">
    <property type="entry name" value="ASKHA_NBD_Arp6"/>
    <property type="match status" value="1"/>
</dbReference>
<dbReference type="VEuPathDB" id="FungiDB:F503_04141"/>
<dbReference type="FunFam" id="3.30.420.40:FF:000058">
    <property type="entry name" value="Putative actin-related protein 5"/>
    <property type="match status" value="1"/>
</dbReference>
<evidence type="ECO:0000313" key="4">
    <source>
        <dbReference type="Proteomes" id="UP000016923"/>
    </source>
</evidence>
<proteinExistence type="inferred from homology"/>
<reference evidence="3 4" key="1">
    <citation type="journal article" date="2013" name="BMC Genomics">
        <title>The genome and transcriptome of the pine saprophyte Ophiostoma piceae, and a comparison with the bark beetle-associated pine pathogen Grosmannia clavigera.</title>
        <authorList>
            <person name="Haridas S."/>
            <person name="Wang Y."/>
            <person name="Lim L."/>
            <person name="Massoumi Alamouti S."/>
            <person name="Jackman S."/>
            <person name="Docking R."/>
            <person name="Robertson G."/>
            <person name="Birol I."/>
            <person name="Bohlmann J."/>
            <person name="Breuil C."/>
        </authorList>
    </citation>
    <scope>NUCLEOTIDE SEQUENCE [LARGE SCALE GENOMIC DNA]</scope>
    <source>
        <strain evidence="3 4">UAMH 11346</strain>
    </source>
</reference>
<dbReference type="HOGENOM" id="CLU_027965_1_1_1"/>
<comment type="similarity">
    <text evidence="1">Belongs to the actin family.</text>
</comment>
<dbReference type="InterPro" id="IPR004000">
    <property type="entry name" value="Actin"/>
</dbReference>
<evidence type="ECO:0000256" key="2">
    <source>
        <dbReference type="SAM" id="MobiDB-lite"/>
    </source>
</evidence>
<dbReference type="SUPFAM" id="SSF53067">
    <property type="entry name" value="Actin-like ATPase domain"/>
    <property type="match status" value="2"/>
</dbReference>
<dbReference type="Gene3D" id="3.90.640.10">
    <property type="entry name" value="Actin, Chain A, domain 4"/>
    <property type="match status" value="1"/>
</dbReference>
<dbReference type="OrthoDB" id="6220758at2759"/>
<name>S3C4X1_OPHP1</name>
<dbReference type="eggNOG" id="KOG0680">
    <property type="taxonomic scope" value="Eukaryota"/>
</dbReference>
<dbReference type="OMA" id="FFEEYEC"/>
<organism evidence="3 4">
    <name type="scientific">Ophiostoma piceae (strain UAMH 11346)</name>
    <name type="common">Sap stain fungus</name>
    <dbReference type="NCBI Taxonomy" id="1262450"/>
    <lineage>
        <taxon>Eukaryota</taxon>
        <taxon>Fungi</taxon>
        <taxon>Dikarya</taxon>
        <taxon>Ascomycota</taxon>
        <taxon>Pezizomycotina</taxon>
        <taxon>Sordariomycetes</taxon>
        <taxon>Sordariomycetidae</taxon>
        <taxon>Ophiostomatales</taxon>
        <taxon>Ophiostomataceae</taxon>
        <taxon>Ophiostoma</taxon>
    </lineage>
</organism>
<dbReference type="STRING" id="1262450.S3C4X1"/>
<keyword evidence="4" id="KW-1185">Reference proteome</keyword>
<accession>S3C4X1</accession>